<dbReference type="InterPro" id="IPR051013">
    <property type="entry name" value="MBL_superfamily_lactonases"/>
</dbReference>
<evidence type="ECO:0000256" key="4">
    <source>
        <dbReference type="ARBA" id="ARBA00022833"/>
    </source>
</evidence>
<dbReference type="RefSeq" id="WP_301641893.1">
    <property type="nucleotide sequence ID" value="NZ_CP098494.1"/>
</dbReference>
<gene>
    <name evidence="7" type="ORF">NCF85_13840</name>
</gene>
<dbReference type="InterPro" id="IPR001279">
    <property type="entry name" value="Metallo-B-lactamas"/>
</dbReference>
<dbReference type="PANTHER" id="PTHR42978:SF3">
    <property type="entry name" value="BLR3078 PROTEIN"/>
    <property type="match status" value="1"/>
</dbReference>
<name>A0ABY4U4V1_9SPHN</name>
<evidence type="ECO:0000256" key="2">
    <source>
        <dbReference type="ARBA" id="ARBA00022723"/>
    </source>
</evidence>
<protein>
    <submittedName>
        <fullName evidence="7">N-acyl homoserine lactonase family protein</fullName>
    </submittedName>
</protein>
<keyword evidence="2" id="KW-0479">Metal-binding</keyword>
<feature type="domain" description="Metallo-beta-lactamase" evidence="6">
    <location>
        <begin position="70"/>
        <end position="269"/>
    </location>
</feature>
<keyword evidence="3" id="KW-0378">Hydrolase</keyword>
<evidence type="ECO:0000313" key="8">
    <source>
        <dbReference type="Proteomes" id="UP001056619"/>
    </source>
</evidence>
<evidence type="ECO:0000256" key="5">
    <source>
        <dbReference type="SAM" id="SignalP"/>
    </source>
</evidence>
<proteinExistence type="inferred from homology"/>
<dbReference type="CDD" id="cd07729">
    <property type="entry name" value="AHL_lactonase_MBL-fold"/>
    <property type="match status" value="1"/>
</dbReference>
<sequence length="285" mass="31184">MAKRNGKGLIASALIAFASLLAGLLVPDRADAADRPTLEMWRLDCGTIEIGNLDEYADTFAYPGRSMAFTDSCYLIRNGNRYLLWDTGLPRTLEGKQEQSGTDRMSLKASIVGQLAQLGIEPEQVTFVGISHYHYDHTGQAADFAGATLLVDRADWDVINEREDLSASLGPWIGGDGTLKTLTYDHDVFGDGSVIMLKAPGHTPGHRSLLVRLKDREPILLSGDAVHFRENWSRKGVPSFNTSRAETLASMDRLREIAAQIGATLVIQHEPADIAKLAPFPESSY</sequence>
<dbReference type="SMART" id="SM00849">
    <property type="entry name" value="Lactamase_B"/>
    <property type="match status" value="1"/>
</dbReference>
<reference evidence="7 8" key="1">
    <citation type="submission" date="2022-06" db="EMBL/GenBank/DDBJ databases">
        <authorList>
            <person name="Liu G."/>
        </authorList>
    </citation>
    <scope>NUCLEOTIDE SEQUENCE [LARGE SCALE GENOMIC DNA]</scope>
    <source>
        <strain evidence="7 8">E4</strain>
    </source>
</reference>
<dbReference type="Proteomes" id="UP001056619">
    <property type="component" value="Chromosome"/>
</dbReference>
<organism evidence="7 8">
    <name type="scientific">Qipengyuania citrea</name>
    <dbReference type="NCBI Taxonomy" id="225971"/>
    <lineage>
        <taxon>Bacteria</taxon>
        <taxon>Pseudomonadati</taxon>
        <taxon>Pseudomonadota</taxon>
        <taxon>Alphaproteobacteria</taxon>
        <taxon>Sphingomonadales</taxon>
        <taxon>Erythrobacteraceae</taxon>
        <taxon>Qipengyuania</taxon>
    </lineage>
</organism>
<evidence type="ECO:0000313" key="7">
    <source>
        <dbReference type="EMBL" id="USA61139.1"/>
    </source>
</evidence>
<keyword evidence="4" id="KW-0862">Zinc</keyword>
<evidence type="ECO:0000256" key="1">
    <source>
        <dbReference type="ARBA" id="ARBA00007749"/>
    </source>
</evidence>
<keyword evidence="8" id="KW-1185">Reference proteome</keyword>
<dbReference type="Pfam" id="PF00753">
    <property type="entry name" value="Lactamase_B"/>
    <property type="match status" value="1"/>
</dbReference>
<dbReference type="EMBL" id="CP098494">
    <property type="protein sequence ID" value="USA61139.1"/>
    <property type="molecule type" value="Genomic_DNA"/>
</dbReference>
<dbReference type="Gene3D" id="3.60.15.10">
    <property type="entry name" value="Ribonuclease Z/Hydroxyacylglutathione hydrolase-like"/>
    <property type="match status" value="1"/>
</dbReference>
<feature type="chain" id="PRO_5045818115" evidence="5">
    <location>
        <begin position="33"/>
        <end position="285"/>
    </location>
</feature>
<dbReference type="PANTHER" id="PTHR42978">
    <property type="entry name" value="QUORUM-QUENCHING LACTONASE YTNP-RELATED-RELATED"/>
    <property type="match status" value="1"/>
</dbReference>
<evidence type="ECO:0000256" key="3">
    <source>
        <dbReference type="ARBA" id="ARBA00022801"/>
    </source>
</evidence>
<dbReference type="SUPFAM" id="SSF56281">
    <property type="entry name" value="Metallo-hydrolase/oxidoreductase"/>
    <property type="match status" value="1"/>
</dbReference>
<evidence type="ECO:0000259" key="6">
    <source>
        <dbReference type="SMART" id="SM00849"/>
    </source>
</evidence>
<comment type="similarity">
    <text evidence="1">Belongs to the metallo-beta-lactamase superfamily.</text>
</comment>
<accession>A0ABY4U4V1</accession>
<dbReference type="InterPro" id="IPR036866">
    <property type="entry name" value="RibonucZ/Hydroxyglut_hydro"/>
</dbReference>
<keyword evidence="5" id="KW-0732">Signal</keyword>
<feature type="signal peptide" evidence="5">
    <location>
        <begin position="1"/>
        <end position="32"/>
    </location>
</feature>